<dbReference type="Gene3D" id="3.40.50.300">
    <property type="entry name" value="P-loop containing nucleotide triphosphate hydrolases"/>
    <property type="match status" value="2"/>
</dbReference>
<dbReference type="GO" id="GO:0006260">
    <property type="term" value="P:DNA replication"/>
    <property type="evidence" value="ECO:0007669"/>
    <property type="project" value="InterPro"/>
</dbReference>
<comment type="subcellular location">
    <subcellularLocation>
        <location evidence="3">Cytoplasm</location>
    </subcellularLocation>
    <subcellularLocation>
        <location evidence="2">Nucleus</location>
    </subcellularLocation>
</comment>
<evidence type="ECO:0000256" key="20">
    <source>
        <dbReference type="ARBA" id="ARBA00076756"/>
    </source>
</evidence>
<dbReference type="PROSITE" id="PS51192">
    <property type="entry name" value="HELICASE_ATP_BIND_1"/>
    <property type="match status" value="1"/>
</dbReference>
<evidence type="ECO:0000256" key="9">
    <source>
        <dbReference type="ARBA" id="ARBA00022801"/>
    </source>
</evidence>
<dbReference type="InterPro" id="IPR014001">
    <property type="entry name" value="Helicase_ATP-bd"/>
</dbReference>
<dbReference type="GO" id="GO:0051276">
    <property type="term" value="P:chromosome organization"/>
    <property type="evidence" value="ECO:0007669"/>
    <property type="project" value="UniProtKB-ARBA"/>
</dbReference>
<dbReference type="GO" id="GO:0008270">
    <property type="term" value="F:zinc ion binding"/>
    <property type="evidence" value="ECO:0007669"/>
    <property type="project" value="InterPro"/>
</dbReference>
<evidence type="ECO:0000256" key="17">
    <source>
        <dbReference type="ARBA" id="ARBA00034808"/>
    </source>
</evidence>
<dbReference type="InterPro" id="IPR027417">
    <property type="entry name" value="P-loop_NTPase"/>
</dbReference>
<dbReference type="SMART" id="SM00490">
    <property type="entry name" value="HELICc"/>
    <property type="match status" value="1"/>
</dbReference>
<dbReference type="PROSITE" id="PS50158">
    <property type="entry name" value="ZF_CCHC"/>
    <property type="match status" value="1"/>
</dbReference>
<dbReference type="FunFam" id="3.40.50.300:FF:001084">
    <property type="entry name" value="RecQ like helicase 4"/>
    <property type="match status" value="1"/>
</dbReference>
<feature type="compositionally biased region" description="Low complexity" evidence="23">
    <location>
        <begin position="508"/>
        <end position="520"/>
    </location>
</feature>
<proteinExistence type="inferred from homology"/>
<dbReference type="PANTHER" id="PTHR13710">
    <property type="entry name" value="DNA HELICASE RECQ FAMILY MEMBER"/>
    <property type="match status" value="1"/>
</dbReference>
<evidence type="ECO:0000256" key="3">
    <source>
        <dbReference type="ARBA" id="ARBA00004496"/>
    </source>
</evidence>
<dbReference type="InterPro" id="IPR001650">
    <property type="entry name" value="Helicase_C-like"/>
</dbReference>
<evidence type="ECO:0000256" key="4">
    <source>
        <dbReference type="ARBA" id="ARBA00005446"/>
    </source>
</evidence>
<feature type="region of interest" description="Disordered" evidence="23">
    <location>
        <begin position="1119"/>
        <end position="1173"/>
    </location>
</feature>
<evidence type="ECO:0000256" key="23">
    <source>
        <dbReference type="SAM" id="MobiDB-lite"/>
    </source>
</evidence>
<dbReference type="InterPro" id="IPR011545">
    <property type="entry name" value="DEAD/DEAH_box_helicase_dom"/>
</dbReference>
<dbReference type="SUPFAM" id="SSF57756">
    <property type="entry name" value="Retrovirus zinc finger-like domains"/>
    <property type="match status" value="1"/>
</dbReference>
<dbReference type="EMBL" id="CACRXK020013840">
    <property type="protein sequence ID" value="CAB4025819.1"/>
    <property type="molecule type" value="Genomic_DNA"/>
</dbReference>
<dbReference type="GO" id="GO:0043138">
    <property type="term" value="F:3'-5' DNA helicase activity"/>
    <property type="evidence" value="ECO:0007669"/>
    <property type="project" value="UniProtKB-EC"/>
</dbReference>
<feature type="compositionally biased region" description="Polar residues" evidence="23">
    <location>
        <begin position="287"/>
        <end position="299"/>
    </location>
</feature>
<dbReference type="GO" id="GO:0000724">
    <property type="term" value="P:double-strand break repair via homologous recombination"/>
    <property type="evidence" value="ECO:0007669"/>
    <property type="project" value="TreeGrafter"/>
</dbReference>
<dbReference type="OrthoDB" id="6020978at2759"/>
<evidence type="ECO:0000256" key="19">
    <source>
        <dbReference type="ARBA" id="ARBA00074290"/>
    </source>
</evidence>
<dbReference type="GO" id="GO:0005634">
    <property type="term" value="C:nucleus"/>
    <property type="evidence" value="ECO:0007669"/>
    <property type="project" value="UniProtKB-SubCell"/>
</dbReference>
<dbReference type="GO" id="GO:0005694">
    <property type="term" value="C:chromosome"/>
    <property type="evidence" value="ECO:0007669"/>
    <property type="project" value="TreeGrafter"/>
</dbReference>
<evidence type="ECO:0000256" key="15">
    <source>
        <dbReference type="ARBA" id="ARBA00023242"/>
    </source>
</evidence>
<dbReference type="FunFam" id="3.40.50.300:FF:000772">
    <property type="entry name" value="ATP-dependent DNA helicase Q4"/>
    <property type="match status" value="1"/>
</dbReference>
<dbReference type="PROSITE" id="PS51194">
    <property type="entry name" value="HELICASE_CTER"/>
    <property type="match status" value="1"/>
</dbReference>
<dbReference type="GO" id="GO:0005524">
    <property type="term" value="F:ATP binding"/>
    <property type="evidence" value="ECO:0007669"/>
    <property type="project" value="UniProtKB-KW"/>
</dbReference>
<evidence type="ECO:0000256" key="6">
    <source>
        <dbReference type="ARBA" id="ARBA00022553"/>
    </source>
</evidence>
<dbReference type="InterPro" id="IPR036875">
    <property type="entry name" value="Znf_CCHC_sf"/>
</dbReference>
<dbReference type="GO" id="GO:0005737">
    <property type="term" value="C:cytoplasm"/>
    <property type="evidence" value="ECO:0007669"/>
    <property type="project" value="UniProtKB-SubCell"/>
</dbReference>
<evidence type="ECO:0000256" key="14">
    <source>
        <dbReference type="ARBA" id="ARBA00023235"/>
    </source>
</evidence>
<evidence type="ECO:0000313" key="24">
    <source>
        <dbReference type="EMBL" id="CAB4025819.1"/>
    </source>
</evidence>
<dbReference type="Pfam" id="PF11719">
    <property type="entry name" value="Drc1-Sld2"/>
    <property type="match status" value="1"/>
</dbReference>
<sequence length="1377" mass="153638">MLGEKSRDELKCLKRELKAWESMFERKHDRKPSKDDVNSAPEEIRETYVKYNKLKHGSKDIKKIETQLNDKEEIEDEVFGKGLNKSRTPVSANKSVRIQISPTEYKPIKLCHGQRQKPLANKLKTNFMENSGQDVKMVENKSEATVNNSTISDDLGFSISSAKKDVLNKPGMMLGKSTLTKRMKRRSALASDWLEKNQSELAESSLNGIDPALNRSNQEDGNDSTQGFNDEFDNGNGDGSVNEELPKSNWLNAEKMSTKNLIETDNETGFQGESTVDHKSVKNCSLEESQTTGNVSTKQASERNKYKSSNLVVTDNIDVNNANLLSTTRNTIKSQSMENSCVTKSSSDLVVMHGSIGSQNVDNNSTTKRKRSKAVEASSTSDHLEPSFGDDVERKPRKKRKTSDDTYREMNIEQVENGEMEEGGETGKESEDERTQSEKSGQRNGVKKKSSGLVSENFRALNMKVRRYCRRGNGTNYAAYKRKMWKKKQQANEQADSKKNQWKKKKSNSSGSTRRISSTTTTTCFKCGEDGHWVKDCPRNKPVRSQVPAENWSEPVNAPEDLEINDEQWQATEEKLQYLVSDRLPRSQHLPSQAPPAIEPLYQPVNDQPISTPQEVYDALNKLGFDSFRCGQEEVIMQILCGLSTLVVLSTGAGKSLCYQLPAYMYSRRSPCITLVISPLVSLMEDQVVGLPFGLHGVSLNTNMTKQQRQKAVDQICSGKAAVVLVSPEALVGGNSGVGCLPHPSKLPPIAFACIDEAHCVSEWSHNFRPSYLRVCKVLRERFGVRCFLGLTATATRSTALSVCEHLGIIHRPEAIVRGATIPDNLNLSVSCDLNRDRAILELLQGSRFSDCDSIIIYCTRRDQTEQLSTYLRTCLQKNPMNTSSSITDQNGADEMEKENKEKKRGRKRKSEKSKSGKKSMSWQAECYHAGLSAAQRKKVQKKFMAGELRIVVATVAFGMGLDKADVRAVIHYNMPKSFESYVQEIGRAGRDGLPSHCHVFIDPEGKDVRELRRHAYASTVDRNAIKKLVHQIFPTCDCKTLHANMKEKRDRELALVNTAGSSANGSNEGANQDWFDGDDDIIDHMVEFESHGSKELGINEADIVETDTSDITSKTDVHQTIDGNHSDVKGIVDKVPQDDDDIRMNDATKSDDVTSNDVTKSDHATDSNDVANRDAVTNDDDVIMTDNGDDDVITNDESEVMDHHDTEDSNVGSNRVCGGHEVALPIEKAVQQLDMKEEAIETLLCYLELHAKRWVQILKSVRSTCTLKFYGGPAHLHYVAQRVPMVTAAVAYARKRGQFKRNTSCLTFPILEIVDEMGWDLEPVRRELYGLQWNEGLRLAGETGLSAGHSGIIVEFTDLAFHVRAPGDLSGDEKDE</sequence>
<evidence type="ECO:0000256" key="18">
    <source>
        <dbReference type="ARBA" id="ARBA00049360"/>
    </source>
</evidence>
<keyword evidence="12" id="KW-0067">ATP-binding</keyword>
<comment type="cofactor">
    <cofactor evidence="1">
        <name>Zn(2+)</name>
        <dbReference type="ChEBI" id="CHEBI:29105"/>
    </cofactor>
</comment>
<name>A0A6S7L050_PARCT</name>
<feature type="region of interest" description="Disordered" evidence="23">
    <location>
        <begin position="287"/>
        <end position="307"/>
    </location>
</feature>
<dbReference type="Gene3D" id="1.10.10.1460">
    <property type="match status" value="1"/>
</dbReference>
<dbReference type="SUPFAM" id="SSF52540">
    <property type="entry name" value="P-loop containing nucleoside triphosphate hydrolases"/>
    <property type="match status" value="1"/>
</dbReference>
<evidence type="ECO:0000256" key="7">
    <source>
        <dbReference type="ARBA" id="ARBA00022723"/>
    </source>
</evidence>
<feature type="region of interest" description="Disordered" evidence="23">
    <location>
        <begin position="206"/>
        <end position="250"/>
    </location>
</feature>
<comment type="catalytic activity">
    <reaction evidence="18">
        <text>ATP + H2O = ADP + phosphate + H(+)</text>
        <dbReference type="Rhea" id="RHEA:13065"/>
        <dbReference type="ChEBI" id="CHEBI:15377"/>
        <dbReference type="ChEBI" id="CHEBI:15378"/>
        <dbReference type="ChEBI" id="CHEBI:30616"/>
        <dbReference type="ChEBI" id="CHEBI:43474"/>
        <dbReference type="ChEBI" id="CHEBI:456216"/>
    </reaction>
</comment>
<evidence type="ECO:0000256" key="22">
    <source>
        <dbReference type="ARBA" id="ARBA00084018"/>
    </source>
</evidence>
<keyword evidence="13" id="KW-0238">DNA-binding</keyword>
<keyword evidence="8" id="KW-0547">Nucleotide-binding</keyword>
<dbReference type="Pfam" id="PF00098">
    <property type="entry name" value="zf-CCHC"/>
    <property type="match status" value="1"/>
</dbReference>
<dbReference type="SMART" id="SM00343">
    <property type="entry name" value="ZnF_C2HC"/>
    <property type="match status" value="1"/>
</dbReference>
<dbReference type="Pfam" id="PF00270">
    <property type="entry name" value="DEAD"/>
    <property type="match status" value="1"/>
</dbReference>
<feature type="compositionally biased region" description="Basic and acidic residues" evidence="23">
    <location>
        <begin position="1119"/>
        <end position="1153"/>
    </location>
</feature>
<keyword evidence="9" id="KW-0378">Hydrolase</keyword>
<feature type="region of interest" description="Disordered" evidence="23">
    <location>
        <begin position="23"/>
        <end position="43"/>
    </location>
</feature>
<dbReference type="InterPro" id="IPR021110">
    <property type="entry name" value="DNA_rep_checkpnt_protein"/>
</dbReference>
<evidence type="ECO:0000256" key="10">
    <source>
        <dbReference type="ARBA" id="ARBA00022806"/>
    </source>
</evidence>
<comment type="similarity">
    <text evidence="4">Belongs to the helicase family. RecQ subfamily.</text>
</comment>
<evidence type="ECO:0000256" key="5">
    <source>
        <dbReference type="ARBA" id="ARBA00022490"/>
    </source>
</evidence>
<dbReference type="FunFam" id="1.10.10.1460:FF:000001">
    <property type="entry name" value="DNA replication regulator Sld2"/>
    <property type="match status" value="1"/>
</dbReference>
<comment type="caution">
    <text evidence="24">The sequence shown here is derived from an EMBL/GenBank/DDBJ whole genome shotgun (WGS) entry which is preliminary data.</text>
</comment>
<dbReference type="EC" id="5.6.2.4" evidence="17"/>
<comment type="catalytic activity">
    <reaction evidence="16">
        <text>Couples ATP hydrolysis with the unwinding of duplex DNA by translocating in the 3'-5' direction.</text>
        <dbReference type="EC" id="5.6.2.4"/>
    </reaction>
</comment>
<feature type="region of interest" description="Disordered" evidence="23">
    <location>
        <begin position="882"/>
        <end position="920"/>
    </location>
</feature>
<dbReference type="PANTHER" id="PTHR13710:SF108">
    <property type="entry name" value="ATP-DEPENDENT DNA HELICASE Q4"/>
    <property type="match status" value="1"/>
</dbReference>
<evidence type="ECO:0000256" key="11">
    <source>
        <dbReference type="ARBA" id="ARBA00022833"/>
    </source>
</evidence>
<evidence type="ECO:0000256" key="21">
    <source>
        <dbReference type="ARBA" id="ARBA00078242"/>
    </source>
</evidence>
<feature type="non-terminal residue" evidence="24">
    <location>
        <position position="1377"/>
    </location>
</feature>
<evidence type="ECO:0000256" key="12">
    <source>
        <dbReference type="ARBA" id="ARBA00022840"/>
    </source>
</evidence>
<evidence type="ECO:0000256" key="13">
    <source>
        <dbReference type="ARBA" id="ARBA00023125"/>
    </source>
</evidence>
<dbReference type="CDD" id="cd18018">
    <property type="entry name" value="DEXHc_RecQ4-like"/>
    <property type="match status" value="1"/>
</dbReference>
<dbReference type="SMART" id="SM00487">
    <property type="entry name" value="DEXDc"/>
    <property type="match status" value="1"/>
</dbReference>
<protein>
    <recommendedName>
        <fullName evidence="19">ATP-dependent DNA helicase Q4</fullName>
        <ecNumber evidence="17">5.6.2.4</ecNumber>
    </recommendedName>
    <alternativeName>
        <fullName evidence="20">DNA 3'-5' helicase RecQ4</fullName>
    </alternativeName>
    <alternativeName>
        <fullName evidence="21">DNA helicase, RecQ-like type 4</fullName>
    </alternativeName>
    <alternativeName>
        <fullName evidence="22">RecQ protein-like 4</fullName>
    </alternativeName>
</protein>
<dbReference type="GO" id="GO:0009378">
    <property type="term" value="F:four-way junction helicase activity"/>
    <property type="evidence" value="ECO:0007669"/>
    <property type="project" value="TreeGrafter"/>
</dbReference>
<feature type="region of interest" description="Disordered" evidence="23">
    <location>
        <begin position="355"/>
        <end position="452"/>
    </location>
</feature>
<evidence type="ECO:0000256" key="2">
    <source>
        <dbReference type="ARBA" id="ARBA00004123"/>
    </source>
</evidence>
<reference evidence="24" key="1">
    <citation type="submission" date="2020-04" db="EMBL/GenBank/DDBJ databases">
        <authorList>
            <person name="Alioto T."/>
            <person name="Alioto T."/>
            <person name="Gomez Garrido J."/>
        </authorList>
    </citation>
    <scope>NUCLEOTIDE SEQUENCE</scope>
    <source>
        <strain evidence="24">A484AB</strain>
    </source>
</reference>
<dbReference type="Proteomes" id="UP001152795">
    <property type="component" value="Unassembled WGS sequence"/>
</dbReference>
<dbReference type="Pfam" id="PF00271">
    <property type="entry name" value="Helicase_C"/>
    <property type="match status" value="1"/>
</dbReference>
<keyword evidence="5" id="KW-0963">Cytoplasm</keyword>
<dbReference type="CDD" id="cd22289">
    <property type="entry name" value="RecQL4_SLD2_NTD"/>
    <property type="match status" value="1"/>
</dbReference>
<keyword evidence="7" id="KW-0479">Metal-binding</keyword>
<evidence type="ECO:0000256" key="16">
    <source>
        <dbReference type="ARBA" id="ARBA00034617"/>
    </source>
</evidence>
<feature type="region of interest" description="Disordered" evidence="23">
    <location>
        <begin position="483"/>
        <end position="520"/>
    </location>
</feature>
<keyword evidence="14" id="KW-0413">Isomerase</keyword>
<gene>
    <name evidence="24" type="ORF">PACLA_8A059465</name>
</gene>
<feature type="compositionally biased region" description="Basic residues" evidence="23">
    <location>
        <begin position="903"/>
        <end position="918"/>
    </location>
</feature>
<dbReference type="InterPro" id="IPR001878">
    <property type="entry name" value="Znf_CCHC"/>
</dbReference>
<dbReference type="GO" id="GO:0016787">
    <property type="term" value="F:hydrolase activity"/>
    <property type="evidence" value="ECO:0007669"/>
    <property type="project" value="UniProtKB-KW"/>
</dbReference>
<organism evidence="24 25">
    <name type="scientific">Paramuricea clavata</name>
    <name type="common">Red gorgonian</name>
    <name type="synonym">Violescent sea-whip</name>
    <dbReference type="NCBI Taxonomy" id="317549"/>
    <lineage>
        <taxon>Eukaryota</taxon>
        <taxon>Metazoa</taxon>
        <taxon>Cnidaria</taxon>
        <taxon>Anthozoa</taxon>
        <taxon>Octocorallia</taxon>
        <taxon>Malacalcyonacea</taxon>
        <taxon>Plexauridae</taxon>
        <taxon>Paramuricea</taxon>
    </lineage>
</organism>
<evidence type="ECO:0000256" key="8">
    <source>
        <dbReference type="ARBA" id="ARBA00022741"/>
    </source>
</evidence>
<keyword evidence="10 24" id="KW-0347">Helicase</keyword>
<feature type="compositionally biased region" description="Basic and acidic residues" evidence="23">
    <location>
        <begin position="425"/>
        <end position="441"/>
    </location>
</feature>
<keyword evidence="15" id="KW-0539">Nucleus</keyword>
<feature type="compositionally biased region" description="Basic and acidic residues" evidence="23">
    <location>
        <begin position="402"/>
        <end position="411"/>
    </location>
</feature>
<keyword evidence="11" id="KW-0862">Zinc</keyword>
<keyword evidence="25" id="KW-1185">Reference proteome</keyword>
<dbReference type="Gene3D" id="4.10.60.10">
    <property type="entry name" value="Zinc finger, CCHC-type"/>
    <property type="match status" value="1"/>
</dbReference>
<evidence type="ECO:0000256" key="1">
    <source>
        <dbReference type="ARBA" id="ARBA00001947"/>
    </source>
</evidence>
<feature type="compositionally biased region" description="Polar residues" evidence="23">
    <location>
        <begin position="356"/>
        <end position="366"/>
    </location>
</feature>
<dbReference type="GO" id="GO:0003677">
    <property type="term" value="F:DNA binding"/>
    <property type="evidence" value="ECO:0007669"/>
    <property type="project" value="UniProtKB-KW"/>
</dbReference>
<evidence type="ECO:0000313" key="25">
    <source>
        <dbReference type="Proteomes" id="UP001152795"/>
    </source>
</evidence>
<keyword evidence="6" id="KW-0597">Phosphoprotein</keyword>
<accession>A0A6S7L050</accession>
<feature type="compositionally biased region" description="Polar residues" evidence="23">
    <location>
        <begin position="882"/>
        <end position="891"/>
    </location>
</feature>